<dbReference type="InterPro" id="IPR018060">
    <property type="entry name" value="HTH_AraC"/>
</dbReference>
<dbReference type="InterPro" id="IPR050204">
    <property type="entry name" value="AraC_XylS_family_regulators"/>
</dbReference>
<dbReference type="EMBL" id="JAVALS010000002">
    <property type="protein sequence ID" value="MDP5226571.1"/>
    <property type="molecule type" value="Genomic_DNA"/>
</dbReference>
<accession>A0ABT9ILV9</accession>
<keyword evidence="3" id="KW-0804">Transcription</keyword>
<evidence type="ECO:0000259" key="4">
    <source>
        <dbReference type="PROSITE" id="PS01124"/>
    </source>
</evidence>
<organism evidence="5 6">
    <name type="scientific">Arthrobacter horti</name>
    <dbReference type="NCBI Taxonomy" id="3068273"/>
    <lineage>
        <taxon>Bacteria</taxon>
        <taxon>Bacillati</taxon>
        <taxon>Actinomycetota</taxon>
        <taxon>Actinomycetes</taxon>
        <taxon>Micrococcales</taxon>
        <taxon>Micrococcaceae</taxon>
        <taxon>Arthrobacter</taxon>
    </lineage>
</organism>
<keyword evidence="6" id="KW-1185">Reference proteome</keyword>
<comment type="caution">
    <text evidence="5">The sequence shown here is derived from an EMBL/GenBank/DDBJ whole genome shotgun (WGS) entry which is preliminary data.</text>
</comment>
<evidence type="ECO:0000256" key="1">
    <source>
        <dbReference type="ARBA" id="ARBA00023015"/>
    </source>
</evidence>
<dbReference type="RefSeq" id="WP_305995614.1">
    <property type="nucleotide sequence ID" value="NZ_JAVALS010000002.1"/>
</dbReference>
<dbReference type="Pfam" id="PF12833">
    <property type="entry name" value="HTH_18"/>
    <property type="match status" value="1"/>
</dbReference>
<evidence type="ECO:0000313" key="6">
    <source>
        <dbReference type="Proteomes" id="UP001232725"/>
    </source>
</evidence>
<evidence type="ECO:0000256" key="3">
    <source>
        <dbReference type="ARBA" id="ARBA00023163"/>
    </source>
</evidence>
<dbReference type="Proteomes" id="UP001232725">
    <property type="component" value="Unassembled WGS sequence"/>
</dbReference>
<keyword evidence="1" id="KW-0805">Transcription regulation</keyword>
<proteinExistence type="predicted"/>
<dbReference type="Gene3D" id="1.10.10.60">
    <property type="entry name" value="Homeodomain-like"/>
    <property type="match status" value="1"/>
</dbReference>
<dbReference type="SMART" id="SM00342">
    <property type="entry name" value="HTH_ARAC"/>
    <property type="match status" value="1"/>
</dbReference>
<dbReference type="PROSITE" id="PS01124">
    <property type="entry name" value="HTH_ARAC_FAMILY_2"/>
    <property type="match status" value="1"/>
</dbReference>
<protein>
    <submittedName>
        <fullName evidence="5">AraC family transcriptional regulator</fullName>
    </submittedName>
</protein>
<feature type="domain" description="HTH araC/xylS-type" evidence="4">
    <location>
        <begin position="191"/>
        <end position="290"/>
    </location>
</feature>
<evidence type="ECO:0000256" key="2">
    <source>
        <dbReference type="ARBA" id="ARBA00023125"/>
    </source>
</evidence>
<reference evidence="5 6" key="1">
    <citation type="submission" date="2023-08" db="EMBL/GenBank/DDBJ databases">
        <title>Arthrobacter horti sp. nov., isolated from forest soil.</title>
        <authorList>
            <person name="Park M."/>
        </authorList>
    </citation>
    <scope>NUCLEOTIDE SEQUENCE [LARGE SCALE GENOMIC DNA]</scope>
    <source>
        <strain evidence="5 6">YJM1</strain>
    </source>
</reference>
<gene>
    <name evidence="5" type="ORF">Q9R02_05315</name>
</gene>
<name>A0ABT9ILV9_9MICC</name>
<evidence type="ECO:0000313" key="5">
    <source>
        <dbReference type="EMBL" id="MDP5226571.1"/>
    </source>
</evidence>
<dbReference type="PANTHER" id="PTHR46796">
    <property type="entry name" value="HTH-TYPE TRANSCRIPTIONAL ACTIVATOR RHAS-RELATED"/>
    <property type="match status" value="1"/>
</dbReference>
<sequence>MGAPTPPDAMAEFLHQGGVQVASGDRRRLGVSALGFDEFLVAHFVSSPLSLRWIREDQDLRRRYVFLFVSRGRVELSGENERYEAPEGGISVIMPGSGPVELAAPQSAEGVLFSFDATEVLPVALRAESMRPVSPQSPLFRACYACLRGIVDGDATGLDEDTEVIRSLMRAVAHAMVATAGRSTQGGSVLERARDIIEREFANPRLTPDWIALRLGVSRSTLGRAFTAQGLKIAGEVRKVRADKAVERLQADPGASARTLAEESGFGSVASLSRALSEFHSVSFHDVRRGARAA</sequence>
<keyword evidence="2" id="KW-0238">DNA-binding</keyword>